<dbReference type="GO" id="GO:0016301">
    <property type="term" value="F:kinase activity"/>
    <property type="evidence" value="ECO:0007669"/>
    <property type="project" value="UniProtKB-KW"/>
</dbReference>
<dbReference type="GO" id="GO:0005524">
    <property type="term" value="F:ATP binding"/>
    <property type="evidence" value="ECO:0007669"/>
    <property type="project" value="UniProtKB-KW"/>
</dbReference>
<dbReference type="RefSeq" id="WP_221302801.1">
    <property type="nucleotide sequence ID" value="NZ_BAABEW010000022.1"/>
</dbReference>
<protein>
    <submittedName>
        <fullName evidence="6">Putative unusual protein kinase regulating ubiquinone biosynthesis (AarF/ABC1/UbiB family)</fullName>
    </submittedName>
</protein>
<dbReference type="PANTHER" id="PTHR43851:SF3">
    <property type="entry name" value="COENZYME Q8"/>
    <property type="match status" value="1"/>
</dbReference>
<keyword evidence="7" id="KW-1185">Reference proteome</keyword>
<dbReference type="InterPro" id="IPR011009">
    <property type="entry name" value="Kinase-like_dom_sf"/>
</dbReference>
<keyword evidence="3" id="KW-0547">Nucleotide-binding</keyword>
<dbReference type="CDD" id="cd13970">
    <property type="entry name" value="ABC1_ADCK3"/>
    <property type="match status" value="1"/>
</dbReference>
<keyword evidence="2" id="KW-0808">Transferase</keyword>
<dbReference type="InterPro" id="IPR004147">
    <property type="entry name" value="ABC1_dom"/>
</dbReference>
<keyword evidence="4" id="KW-0067">ATP-binding</keyword>
<dbReference type="Proteomes" id="UP000532440">
    <property type="component" value="Unassembled WGS sequence"/>
</dbReference>
<sequence>MKTPKPPPAPVPQTRLRRLAGLGMAAGGLAAGAAAQGLKRLARGEAPDFRGALLSAPNAVRLAERLAKMRGAAMKIGQLVSMQGEDILPPQFAQALSVLRSQAAPMPPQQLHRVLGREYGTGWQRRFAHFDEEPVAAASIGQVHRVRTVDGRDLALKIQYPGVARSISSDVDNVATLLRMFDLLPIEIDVSGIAAEAKRQLMQEADYVSEARFLEHFGQLVADEPGMLVPRVHRDLSTTRIMAMDFIEAQPLDALREAPQARRDAVGALLERLLFRELFEFRVMQTDPNLANYLYEPNSGRVVLLDFGATRHFEPDFVANYARISRAVIDGDRAAVAREAVRIGYAAAGDAAERIDAVVDVCLLACEPLRHRGRYDFGASDLPARVRDVGFDLAIRRRLLRSPPPETIFLHRKLVGSFLLVARLGARVDVRSLILPFLHQSTEAGERPLPRPR</sequence>
<evidence type="ECO:0000256" key="4">
    <source>
        <dbReference type="ARBA" id="ARBA00022840"/>
    </source>
</evidence>
<dbReference type="AlphaFoldDB" id="A0A7W8M9W9"/>
<dbReference type="InterPro" id="IPR034646">
    <property type="entry name" value="ADCK3_dom"/>
</dbReference>
<dbReference type="InterPro" id="IPR051409">
    <property type="entry name" value="Atypical_kinase_ADCK"/>
</dbReference>
<dbReference type="PANTHER" id="PTHR43851">
    <property type="match status" value="1"/>
</dbReference>
<evidence type="ECO:0000259" key="5">
    <source>
        <dbReference type="Pfam" id="PF03109"/>
    </source>
</evidence>
<comment type="similarity">
    <text evidence="1">Belongs to the protein kinase superfamily. ADCK protein kinase family.</text>
</comment>
<reference evidence="6 7" key="1">
    <citation type="submission" date="2020-08" db="EMBL/GenBank/DDBJ databases">
        <title>Genomic Encyclopedia of Type Strains, Phase IV (KMG-IV): sequencing the most valuable type-strain genomes for metagenomic binning, comparative biology and taxonomic classification.</title>
        <authorList>
            <person name="Goeker M."/>
        </authorList>
    </citation>
    <scope>NUCLEOTIDE SEQUENCE [LARGE SCALE GENOMIC DNA]</scope>
    <source>
        <strain evidence="6 7">DSM 29781</strain>
    </source>
</reference>
<gene>
    <name evidence="6" type="ORF">HNQ70_002557</name>
</gene>
<dbReference type="Pfam" id="PF03109">
    <property type="entry name" value="ABC1"/>
    <property type="match status" value="1"/>
</dbReference>
<dbReference type="SUPFAM" id="SSF56112">
    <property type="entry name" value="Protein kinase-like (PK-like)"/>
    <property type="match status" value="1"/>
</dbReference>
<feature type="domain" description="ABC1 atypical kinase-like" evidence="5">
    <location>
        <begin position="99"/>
        <end position="338"/>
    </location>
</feature>
<comment type="caution">
    <text evidence="6">The sequence shown here is derived from an EMBL/GenBank/DDBJ whole genome shotgun (WGS) entry which is preliminary data.</text>
</comment>
<dbReference type="EMBL" id="JACHGB010000005">
    <property type="protein sequence ID" value="MBB5272534.1"/>
    <property type="molecule type" value="Genomic_DNA"/>
</dbReference>
<proteinExistence type="inferred from homology"/>
<evidence type="ECO:0000256" key="2">
    <source>
        <dbReference type="ARBA" id="ARBA00022679"/>
    </source>
</evidence>
<evidence type="ECO:0000256" key="1">
    <source>
        <dbReference type="ARBA" id="ARBA00009670"/>
    </source>
</evidence>
<dbReference type="GO" id="GO:0006744">
    <property type="term" value="P:ubiquinone biosynthetic process"/>
    <property type="evidence" value="ECO:0007669"/>
    <property type="project" value="TreeGrafter"/>
</dbReference>
<name>A0A7W8M9W9_9BURK</name>
<evidence type="ECO:0000256" key="3">
    <source>
        <dbReference type="ARBA" id="ARBA00022741"/>
    </source>
</evidence>
<keyword evidence="6" id="KW-0418">Kinase</keyword>
<keyword evidence="6" id="KW-0830">Ubiquinone</keyword>
<evidence type="ECO:0000313" key="6">
    <source>
        <dbReference type="EMBL" id="MBB5272534.1"/>
    </source>
</evidence>
<organism evidence="6 7">
    <name type="scientific">Quisquiliibacterium transsilvanicum</name>
    <dbReference type="NCBI Taxonomy" id="1549638"/>
    <lineage>
        <taxon>Bacteria</taxon>
        <taxon>Pseudomonadati</taxon>
        <taxon>Pseudomonadota</taxon>
        <taxon>Betaproteobacteria</taxon>
        <taxon>Burkholderiales</taxon>
        <taxon>Burkholderiaceae</taxon>
        <taxon>Quisquiliibacterium</taxon>
    </lineage>
</organism>
<evidence type="ECO:0000313" key="7">
    <source>
        <dbReference type="Proteomes" id="UP000532440"/>
    </source>
</evidence>
<accession>A0A7W8M9W9</accession>